<dbReference type="InterPro" id="IPR036005">
    <property type="entry name" value="Creatinase/aminopeptidase-like"/>
</dbReference>
<dbReference type="Gene3D" id="3.90.230.10">
    <property type="entry name" value="Creatinase/methionine aminopeptidase superfamily"/>
    <property type="match status" value="1"/>
</dbReference>
<comment type="cofactor">
    <cofactor evidence="1">
        <name>Mn(2+)</name>
        <dbReference type="ChEBI" id="CHEBI:29035"/>
    </cofactor>
</comment>
<feature type="domain" description="Creatinase N-terminal" evidence="8">
    <location>
        <begin position="6"/>
        <end position="133"/>
    </location>
</feature>
<proteinExistence type="inferred from homology"/>
<organism evidence="9 10">
    <name type="scientific">Streptococcus dentapri</name>
    <dbReference type="NCBI Taxonomy" id="573564"/>
    <lineage>
        <taxon>Bacteria</taxon>
        <taxon>Bacillati</taxon>
        <taxon>Bacillota</taxon>
        <taxon>Bacilli</taxon>
        <taxon>Lactobacillales</taxon>
        <taxon>Streptococcaceae</taxon>
        <taxon>Streptococcus</taxon>
    </lineage>
</organism>
<evidence type="ECO:0000256" key="5">
    <source>
        <dbReference type="ARBA" id="ARBA00023211"/>
    </source>
</evidence>
<evidence type="ECO:0000313" key="10">
    <source>
        <dbReference type="Proteomes" id="UP001595901"/>
    </source>
</evidence>
<keyword evidence="10" id="KW-1185">Reference proteome</keyword>
<dbReference type="Proteomes" id="UP001595901">
    <property type="component" value="Unassembled WGS sequence"/>
</dbReference>
<evidence type="ECO:0000256" key="2">
    <source>
        <dbReference type="ARBA" id="ARBA00008766"/>
    </source>
</evidence>
<keyword evidence="4" id="KW-0378">Hydrolase</keyword>
<reference evidence="10" key="1">
    <citation type="journal article" date="2019" name="Int. J. Syst. Evol. Microbiol.">
        <title>The Global Catalogue of Microorganisms (GCM) 10K type strain sequencing project: providing services to taxonomists for standard genome sequencing and annotation.</title>
        <authorList>
            <consortium name="The Broad Institute Genomics Platform"/>
            <consortium name="The Broad Institute Genome Sequencing Center for Infectious Disease"/>
            <person name="Wu L."/>
            <person name="Ma J."/>
        </authorList>
    </citation>
    <scope>NUCLEOTIDE SEQUENCE [LARGE SCALE GENOMIC DNA]</scope>
    <source>
        <strain evidence="10">CCUG 58728</strain>
    </source>
</reference>
<dbReference type="SUPFAM" id="SSF53092">
    <property type="entry name" value="Creatinase/prolidase N-terminal domain"/>
    <property type="match status" value="1"/>
</dbReference>
<evidence type="ECO:0000259" key="8">
    <source>
        <dbReference type="Pfam" id="PF01321"/>
    </source>
</evidence>
<evidence type="ECO:0000256" key="6">
    <source>
        <dbReference type="RuleBase" id="RU000590"/>
    </source>
</evidence>
<sequence length="361" mass="40581">MSKFNQIRSYLTQNRSRLAVISDPVTVNYLTGFYCDPHERQMFLFIYSDREPVLLVPELEVDRASRSLTFDVFSYQDSENPWQKIRQALPRIDSEIIFAEFDHLNVTKFRGLQSVFLGKFENITPLIQEMRLIKSPEEINKLLVAGVYADYAIKVGLDNIRAGRTEMELVAQIEFELKKKGISQMSFDTLVLSGNNAANPHGIPGKNPIQNDALLLFDLGVVCEGYTSDITRTVAIGRPDQFKIDIYNLCLEAQLAAQNFIKPGVRASEVDAVARGVIEKSGYGQYFNHRLGHGIGMEVHEYPSIMAGNDLVIQEGMCFSVEPGIYIPGKVGVRIEDCGSVGKNGFEPFTQTGKKLQYFDL</sequence>
<feature type="domain" description="Peptidase M24" evidence="7">
    <location>
        <begin position="145"/>
        <end position="338"/>
    </location>
</feature>
<dbReference type="InterPro" id="IPR050659">
    <property type="entry name" value="Peptidase_M24B"/>
</dbReference>
<dbReference type="RefSeq" id="WP_380429425.1">
    <property type="nucleotide sequence ID" value="NZ_JBHSAC010000010.1"/>
</dbReference>
<dbReference type="EMBL" id="JBHSAC010000010">
    <property type="protein sequence ID" value="MFC3931420.1"/>
    <property type="molecule type" value="Genomic_DNA"/>
</dbReference>
<dbReference type="InterPro" id="IPR000994">
    <property type="entry name" value="Pept_M24"/>
</dbReference>
<dbReference type="PANTHER" id="PTHR46112:SF10">
    <property type="entry name" value="DIPEPTIDASE YKVY-RELATED"/>
    <property type="match status" value="1"/>
</dbReference>
<keyword evidence="5" id="KW-0464">Manganese</keyword>
<protein>
    <submittedName>
        <fullName evidence="9">M24 family metallopeptidase</fullName>
    </submittedName>
</protein>
<dbReference type="Pfam" id="PF01321">
    <property type="entry name" value="Creatinase_N"/>
    <property type="match status" value="1"/>
</dbReference>
<evidence type="ECO:0000256" key="1">
    <source>
        <dbReference type="ARBA" id="ARBA00001936"/>
    </source>
</evidence>
<dbReference type="Gene3D" id="3.40.350.10">
    <property type="entry name" value="Creatinase/prolidase N-terminal domain"/>
    <property type="match status" value="1"/>
</dbReference>
<name>A0ABV8CZ30_9STRE</name>
<dbReference type="PANTHER" id="PTHR46112">
    <property type="entry name" value="AMINOPEPTIDASE"/>
    <property type="match status" value="1"/>
</dbReference>
<dbReference type="PROSITE" id="PS00491">
    <property type="entry name" value="PROLINE_PEPTIDASE"/>
    <property type="match status" value="1"/>
</dbReference>
<comment type="caution">
    <text evidence="9">The sequence shown here is derived from an EMBL/GenBank/DDBJ whole genome shotgun (WGS) entry which is preliminary data.</text>
</comment>
<gene>
    <name evidence="9" type="ORF">ACFOSE_01205</name>
</gene>
<keyword evidence="3 6" id="KW-0479">Metal-binding</keyword>
<evidence type="ECO:0000256" key="3">
    <source>
        <dbReference type="ARBA" id="ARBA00022723"/>
    </source>
</evidence>
<accession>A0ABV8CZ30</accession>
<dbReference type="Pfam" id="PF00557">
    <property type="entry name" value="Peptidase_M24"/>
    <property type="match status" value="1"/>
</dbReference>
<dbReference type="InterPro" id="IPR029149">
    <property type="entry name" value="Creatin/AminoP/Spt16_N"/>
</dbReference>
<evidence type="ECO:0000259" key="7">
    <source>
        <dbReference type="Pfam" id="PF00557"/>
    </source>
</evidence>
<dbReference type="SUPFAM" id="SSF55920">
    <property type="entry name" value="Creatinase/aminopeptidase"/>
    <property type="match status" value="1"/>
</dbReference>
<evidence type="ECO:0000313" key="9">
    <source>
        <dbReference type="EMBL" id="MFC3931420.1"/>
    </source>
</evidence>
<comment type="similarity">
    <text evidence="2 6">Belongs to the peptidase M24B family.</text>
</comment>
<dbReference type="CDD" id="cd01092">
    <property type="entry name" value="APP-like"/>
    <property type="match status" value="1"/>
</dbReference>
<dbReference type="InterPro" id="IPR000587">
    <property type="entry name" value="Creatinase_N"/>
</dbReference>
<dbReference type="InterPro" id="IPR001131">
    <property type="entry name" value="Peptidase_M24B_aminopep-P_CS"/>
</dbReference>
<evidence type="ECO:0000256" key="4">
    <source>
        <dbReference type="ARBA" id="ARBA00022801"/>
    </source>
</evidence>